<sequence length="572" mass="62060">MSKELLLGQSSPRPRSPGHNRPLVFAGCLLAILYFAWPYRSNAHKVGTITWGLACDRPHQECGSIIVPKDYLDLAAGTATIAISRIRATWPKQGTVFMNPGGPGGPGTWSPTLRAAALVGGQWDLVGFDPRGIHRTTPQVKCFPNSDHGLFQANTVLERGLTVPSIRNLSDPAVEAALEVQIRELTALRKAEAEMCTRNVGEELKYVGTTTVVRDIAFMADVLEGKGSKINLYAGSYGSIIGTYLVNMLPERAGRVVIDGIVDPVRWSNEPMYKWPLWLLASTEKTYRFFLETCAEAGPTRCPISYELGEDHKVLEARFESFFDKLALEPLPVTSSQAFRPGLLTSGAARGLLLGLLGQPPQWQFAAQAFAEAFSGNGTLLYNQLVAPDATSESPFHDLVNSAVICADVPSTTAADIPSSAELAEEHMRVLREVSPHFGAVYQDAGCEYWPTSGRGPERFAGPWNATLETPMLIVSNTMDPISPGQAGLRINQEMGNSTRLIIQDGPGHCASSLPTPCTRQLITEYFAGTVPANGTTCVASLDYFPSQNGSVPVELDDAQMWGLIPGRRRRT</sequence>
<dbReference type="GeneID" id="59348706"/>
<evidence type="ECO:0000259" key="4">
    <source>
        <dbReference type="Pfam" id="PF08386"/>
    </source>
</evidence>
<dbReference type="Pfam" id="PF00561">
    <property type="entry name" value="Abhydrolase_1"/>
    <property type="match status" value="1"/>
</dbReference>
<dbReference type="RefSeq" id="XP_037217602.1">
    <property type="nucleotide sequence ID" value="XM_037366190.1"/>
</dbReference>
<dbReference type="Gene3D" id="3.40.50.1820">
    <property type="entry name" value="alpha/beta hydrolase"/>
    <property type="match status" value="1"/>
</dbReference>
<accession>A0A8H6W0M9</accession>
<evidence type="ECO:0000256" key="1">
    <source>
        <dbReference type="ARBA" id="ARBA00010088"/>
    </source>
</evidence>
<dbReference type="InterPro" id="IPR051601">
    <property type="entry name" value="Serine_prot/Carboxylest_S33"/>
</dbReference>
<dbReference type="SUPFAM" id="SSF53474">
    <property type="entry name" value="alpha/beta-Hydrolases"/>
    <property type="match status" value="1"/>
</dbReference>
<organism evidence="5 6">
    <name type="scientific">Mycena indigotica</name>
    <dbReference type="NCBI Taxonomy" id="2126181"/>
    <lineage>
        <taxon>Eukaryota</taxon>
        <taxon>Fungi</taxon>
        <taxon>Dikarya</taxon>
        <taxon>Basidiomycota</taxon>
        <taxon>Agaricomycotina</taxon>
        <taxon>Agaricomycetes</taxon>
        <taxon>Agaricomycetidae</taxon>
        <taxon>Agaricales</taxon>
        <taxon>Marasmiineae</taxon>
        <taxon>Mycenaceae</taxon>
        <taxon>Mycena</taxon>
    </lineage>
</organism>
<feature type="domain" description="Peptidase S33 tripeptidyl aminopeptidase-like C-terminal" evidence="4">
    <location>
        <begin position="439"/>
        <end position="538"/>
    </location>
</feature>
<proteinExistence type="inferred from homology"/>
<name>A0A8H6W0M9_9AGAR</name>
<comment type="caution">
    <text evidence="5">The sequence shown here is derived from an EMBL/GenBank/DDBJ whole genome shotgun (WGS) entry which is preliminary data.</text>
</comment>
<dbReference type="Pfam" id="PF08386">
    <property type="entry name" value="Abhydrolase_4"/>
    <property type="match status" value="1"/>
</dbReference>
<protein>
    <submittedName>
        <fullName evidence="5">Uncharacterized protein</fullName>
    </submittedName>
</protein>
<evidence type="ECO:0000259" key="3">
    <source>
        <dbReference type="Pfam" id="PF00561"/>
    </source>
</evidence>
<keyword evidence="6" id="KW-1185">Reference proteome</keyword>
<dbReference type="PANTHER" id="PTHR43248:SF25">
    <property type="entry name" value="AB HYDROLASE-1 DOMAIN-CONTAINING PROTEIN-RELATED"/>
    <property type="match status" value="1"/>
</dbReference>
<dbReference type="InterPro" id="IPR000073">
    <property type="entry name" value="AB_hydrolase_1"/>
</dbReference>
<dbReference type="Proteomes" id="UP000636479">
    <property type="component" value="Unassembled WGS sequence"/>
</dbReference>
<evidence type="ECO:0000256" key="2">
    <source>
        <dbReference type="ARBA" id="ARBA00022801"/>
    </source>
</evidence>
<dbReference type="InterPro" id="IPR013595">
    <property type="entry name" value="Pept_S33_TAP-like_C"/>
</dbReference>
<keyword evidence="2" id="KW-0378">Hydrolase</keyword>
<feature type="domain" description="AB hydrolase-1" evidence="3">
    <location>
        <begin position="95"/>
        <end position="299"/>
    </location>
</feature>
<dbReference type="OrthoDB" id="425534at2759"/>
<dbReference type="InterPro" id="IPR029058">
    <property type="entry name" value="AB_hydrolase_fold"/>
</dbReference>
<reference evidence="5" key="1">
    <citation type="submission" date="2020-05" db="EMBL/GenBank/DDBJ databases">
        <title>Mycena genomes resolve the evolution of fungal bioluminescence.</title>
        <authorList>
            <person name="Tsai I.J."/>
        </authorList>
    </citation>
    <scope>NUCLEOTIDE SEQUENCE</scope>
    <source>
        <strain evidence="5">171206Taipei</strain>
    </source>
</reference>
<dbReference type="AlphaFoldDB" id="A0A8H6W0M9"/>
<dbReference type="PANTHER" id="PTHR43248">
    <property type="entry name" value="2-SUCCINYL-6-HYDROXY-2,4-CYCLOHEXADIENE-1-CARBOXYLATE SYNTHASE"/>
    <property type="match status" value="1"/>
</dbReference>
<dbReference type="EMBL" id="JACAZF010000008">
    <property type="protein sequence ID" value="KAF7297243.1"/>
    <property type="molecule type" value="Genomic_DNA"/>
</dbReference>
<comment type="similarity">
    <text evidence="1">Belongs to the peptidase S33 family.</text>
</comment>
<gene>
    <name evidence="5" type="ORF">MIND_00957400</name>
</gene>
<dbReference type="GO" id="GO:0016787">
    <property type="term" value="F:hydrolase activity"/>
    <property type="evidence" value="ECO:0007669"/>
    <property type="project" value="UniProtKB-KW"/>
</dbReference>
<evidence type="ECO:0000313" key="5">
    <source>
        <dbReference type="EMBL" id="KAF7297243.1"/>
    </source>
</evidence>
<evidence type="ECO:0000313" key="6">
    <source>
        <dbReference type="Proteomes" id="UP000636479"/>
    </source>
</evidence>